<dbReference type="EMBL" id="AMQN01010511">
    <property type="status" value="NOT_ANNOTATED_CDS"/>
    <property type="molecule type" value="Genomic_DNA"/>
</dbReference>
<gene>
    <name evidence="1" type="ORF">CAPTEDRAFT_186475</name>
</gene>
<protein>
    <submittedName>
        <fullName evidence="1 2">Uncharacterized protein</fullName>
    </submittedName>
</protein>
<proteinExistence type="predicted"/>
<evidence type="ECO:0000313" key="1">
    <source>
        <dbReference type="EMBL" id="ELT98315.1"/>
    </source>
</evidence>
<evidence type="ECO:0000313" key="3">
    <source>
        <dbReference type="Proteomes" id="UP000014760"/>
    </source>
</evidence>
<reference evidence="3" key="1">
    <citation type="submission" date="2012-12" db="EMBL/GenBank/DDBJ databases">
        <authorList>
            <person name="Hellsten U."/>
            <person name="Grimwood J."/>
            <person name="Chapman J.A."/>
            <person name="Shapiro H."/>
            <person name="Aerts A."/>
            <person name="Otillar R.P."/>
            <person name="Terry A.Y."/>
            <person name="Boore J.L."/>
            <person name="Simakov O."/>
            <person name="Marletaz F."/>
            <person name="Cho S.-J."/>
            <person name="Edsinger-Gonzales E."/>
            <person name="Havlak P."/>
            <person name="Kuo D.-H."/>
            <person name="Larsson T."/>
            <person name="Lv J."/>
            <person name="Arendt D."/>
            <person name="Savage R."/>
            <person name="Osoegawa K."/>
            <person name="de Jong P."/>
            <person name="Lindberg D.R."/>
            <person name="Seaver E.C."/>
            <person name="Weisblat D.A."/>
            <person name="Putnam N.H."/>
            <person name="Grigoriev I.V."/>
            <person name="Rokhsar D.S."/>
        </authorList>
    </citation>
    <scope>NUCLEOTIDE SEQUENCE</scope>
    <source>
        <strain evidence="3">I ESC-2004</strain>
    </source>
</reference>
<dbReference type="EnsemblMetazoa" id="CapteT186475">
    <property type="protein sequence ID" value="CapteP186475"/>
    <property type="gene ID" value="CapteG186475"/>
</dbReference>
<dbReference type="OrthoDB" id="10039931at2759"/>
<dbReference type="Proteomes" id="UP000014760">
    <property type="component" value="Unassembled WGS sequence"/>
</dbReference>
<dbReference type="AlphaFoldDB" id="R7U5B7"/>
<dbReference type="EMBL" id="KB308048">
    <property type="protein sequence ID" value="ELT98315.1"/>
    <property type="molecule type" value="Genomic_DNA"/>
</dbReference>
<dbReference type="HOGENOM" id="CLU_1961664_0_0_1"/>
<reference evidence="1 3" key="2">
    <citation type="journal article" date="2013" name="Nature">
        <title>Insights into bilaterian evolution from three spiralian genomes.</title>
        <authorList>
            <person name="Simakov O."/>
            <person name="Marletaz F."/>
            <person name="Cho S.J."/>
            <person name="Edsinger-Gonzales E."/>
            <person name="Havlak P."/>
            <person name="Hellsten U."/>
            <person name="Kuo D.H."/>
            <person name="Larsson T."/>
            <person name="Lv J."/>
            <person name="Arendt D."/>
            <person name="Savage R."/>
            <person name="Osoegawa K."/>
            <person name="de Jong P."/>
            <person name="Grimwood J."/>
            <person name="Chapman J.A."/>
            <person name="Shapiro H."/>
            <person name="Aerts A."/>
            <person name="Otillar R.P."/>
            <person name="Terry A.Y."/>
            <person name="Boore J.L."/>
            <person name="Grigoriev I.V."/>
            <person name="Lindberg D.R."/>
            <person name="Seaver E.C."/>
            <person name="Weisblat D.A."/>
            <person name="Putnam N.H."/>
            <person name="Rokhsar D.S."/>
        </authorList>
    </citation>
    <scope>NUCLEOTIDE SEQUENCE</scope>
    <source>
        <strain evidence="1 3">I ESC-2004</strain>
    </source>
</reference>
<reference evidence="2" key="3">
    <citation type="submission" date="2015-06" db="UniProtKB">
        <authorList>
            <consortium name="EnsemblMetazoa"/>
        </authorList>
    </citation>
    <scope>IDENTIFICATION</scope>
</reference>
<evidence type="ECO:0000313" key="2">
    <source>
        <dbReference type="EnsemblMetazoa" id="CapteP186475"/>
    </source>
</evidence>
<keyword evidence="3" id="KW-1185">Reference proteome</keyword>
<accession>R7U5B7</accession>
<sequence>MVDLAQDTDDCKVIHTVQPHSDEEVEARKIGSGFNVNPRRPPSLEPSWQTTERQIESHETLTVSDLEKFHQNKIRRFRLQGINVNNVDIRHYNCLYCPIISISKDDMLTHELDVMWNVHIALPIIKCL</sequence>
<organism evidence="1">
    <name type="scientific">Capitella teleta</name>
    <name type="common">Polychaete worm</name>
    <dbReference type="NCBI Taxonomy" id="283909"/>
    <lineage>
        <taxon>Eukaryota</taxon>
        <taxon>Metazoa</taxon>
        <taxon>Spiralia</taxon>
        <taxon>Lophotrochozoa</taxon>
        <taxon>Annelida</taxon>
        <taxon>Polychaeta</taxon>
        <taxon>Sedentaria</taxon>
        <taxon>Scolecida</taxon>
        <taxon>Capitellidae</taxon>
        <taxon>Capitella</taxon>
    </lineage>
</organism>
<name>R7U5B7_CAPTE</name>